<keyword evidence="2" id="KW-0472">Membrane</keyword>
<gene>
    <name evidence="4" type="ORF">GKZ57_04750</name>
</gene>
<protein>
    <submittedName>
        <fullName evidence="4">Tetratricopeptide repeat protein</fullName>
    </submittedName>
</protein>
<dbReference type="Pfam" id="PF13290">
    <property type="entry name" value="CHB_HEX_C_1"/>
    <property type="match status" value="2"/>
</dbReference>
<reference evidence="4 5" key="1">
    <citation type="submission" date="2019-11" db="EMBL/GenBank/DDBJ databases">
        <title>Draft genome sequence of Blautia luti DSM 14534T, isolated from human stool.</title>
        <authorList>
            <person name="Ortiz R."/>
            <person name="Melis-Arcos F."/>
            <person name="Covarrubias P."/>
            <person name="Cardenas J.P."/>
            <person name="Perez-Donoso J."/>
            <person name="Almonacid D."/>
        </authorList>
    </citation>
    <scope>NUCLEOTIDE SEQUENCE [LARGE SCALE GENOMIC DNA]</scope>
    <source>
        <strain evidence="4 5">DSM 14534</strain>
    </source>
</reference>
<feature type="repeat" description="TPR" evidence="1">
    <location>
        <begin position="86"/>
        <end position="119"/>
    </location>
</feature>
<dbReference type="InterPro" id="IPR059177">
    <property type="entry name" value="GH29D-like_dom"/>
</dbReference>
<dbReference type="InterPro" id="IPR019734">
    <property type="entry name" value="TPR_rpt"/>
</dbReference>
<sequence>MKCPKCHKEVEKGSLYCPHCLAEIPWVREFDSVETQMKKQQQRKPVKEKKKTGFRLRKPGKKQIILLLIAAAVILGAFCYRQLHTFSALYSYAQRQFEQENYASAIEAVNDALEQKPDNEAANILLSQIMEKQEDLESAILILKPLLGNEETGPDVYRALVRMMIENGQIREAEDLLKDCSREIRRACGEYICEPPTVKLSPGTYTSVQSLEMESDDGEIYYTMDGTIPTEKSQKYTEPITLQEGTVEVKAVCINEYGVMSKVAGGTYVINLQIPKAPKVSPKSGDYEKKTKIKVTIPDGCTAYYAFDSMPDVNSTVYERPISMPEGYHVLNVILVTDSGKVSKATTREYYLQY</sequence>
<evidence type="ECO:0000259" key="3">
    <source>
        <dbReference type="Pfam" id="PF13290"/>
    </source>
</evidence>
<dbReference type="AlphaFoldDB" id="A0A844GKL2"/>
<name>A0A844GKL2_9FIRM</name>
<comment type="caution">
    <text evidence="4">The sequence shown here is derived from an EMBL/GenBank/DDBJ whole genome shotgun (WGS) entry which is preliminary data.</text>
</comment>
<keyword evidence="2" id="KW-1133">Transmembrane helix</keyword>
<dbReference type="Proteomes" id="UP000437824">
    <property type="component" value="Unassembled WGS sequence"/>
</dbReference>
<evidence type="ECO:0000256" key="2">
    <source>
        <dbReference type="SAM" id="Phobius"/>
    </source>
</evidence>
<keyword evidence="2" id="KW-0812">Transmembrane</keyword>
<proteinExistence type="predicted"/>
<organism evidence="4 5">
    <name type="scientific">Blautia luti DSM 14534 = JCM 17040</name>
    <dbReference type="NCBI Taxonomy" id="649762"/>
    <lineage>
        <taxon>Bacteria</taxon>
        <taxon>Bacillati</taxon>
        <taxon>Bacillota</taxon>
        <taxon>Clostridia</taxon>
        <taxon>Lachnospirales</taxon>
        <taxon>Lachnospiraceae</taxon>
        <taxon>Blautia</taxon>
    </lineage>
</organism>
<dbReference type="Gene3D" id="1.25.40.10">
    <property type="entry name" value="Tetratricopeptide repeat domain"/>
    <property type="match status" value="1"/>
</dbReference>
<accession>A0A844GKL2</accession>
<evidence type="ECO:0000313" key="5">
    <source>
        <dbReference type="Proteomes" id="UP000437824"/>
    </source>
</evidence>
<evidence type="ECO:0000256" key="1">
    <source>
        <dbReference type="PROSITE-ProRule" id="PRU00339"/>
    </source>
</evidence>
<evidence type="ECO:0000313" key="4">
    <source>
        <dbReference type="EMBL" id="MTD60584.1"/>
    </source>
</evidence>
<dbReference type="RefSeq" id="WP_154779857.1">
    <property type="nucleotide sequence ID" value="NZ_WMBC01000003.1"/>
</dbReference>
<dbReference type="Pfam" id="PF14559">
    <property type="entry name" value="TPR_19"/>
    <property type="match status" value="1"/>
</dbReference>
<feature type="domain" description="GH29D-like beta-sandwich" evidence="3">
    <location>
        <begin position="282"/>
        <end position="346"/>
    </location>
</feature>
<feature type="domain" description="GH29D-like beta-sandwich" evidence="3">
    <location>
        <begin position="201"/>
        <end position="263"/>
    </location>
</feature>
<keyword evidence="1" id="KW-0802">TPR repeat</keyword>
<dbReference type="EMBL" id="WMBC01000003">
    <property type="protein sequence ID" value="MTD60584.1"/>
    <property type="molecule type" value="Genomic_DNA"/>
</dbReference>
<dbReference type="PROSITE" id="PS50005">
    <property type="entry name" value="TPR"/>
    <property type="match status" value="1"/>
</dbReference>
<feature type="transmembrane region" description="Helical" evidence="2">
    <location>
        <begin position="64"/>
        <end position="83"/>
    </location>
</feature>
<dbReference type="SUPFAM" id="SSF48452">
    <property type="entry name" value="TPR-like"/>
    <property type="match status" value="1"/>
</dbReference>
<dbReference type="InterPro" id="IPR011990">
    <property type="entry name" value="TPR-like_helical_dom_sf"/>
</dbReference>